<evidence type="ECO:0000256" key="14">
    <source>
        <dbReference type="ARBA" id="ARBA00022991"/>
    </source>
</evidence>
<dbReference type="GO" id="GO:0009522">
    <property type="term" value="C:photosystem I"/>
    <property type="evidence" value="ECO:0007669"/>
    <property type="project" value="UniProtKB-KW"/>
</dbReference>
<keyword evidence="5" id="KW-0004">4Fe-4S</keyword>
<feature type="transmembrane region" description="Helical" evidence="21">
    <location>
        <begin position="70"/>
        <end position="92"/>
    </location>
</feature>
<feature type="transmembrane region" description="Helical" evidence="21">
    <location>
        <begin position="278"/>
        <end position="299"/>
    </location>
</feature>
<keyword evidence="14" id="KW-0157">Chromophore</keyword>
<dbReference type="EMBL" id="AJ582639">
    <property type="protein sequence ID" value="CAE46803.1"/>
    <property type="molecule type" value="Genomic_DNA"/>
</dbReference>
<evidence type="ECO:0000256" key="13">
    <source>
        <dbReference type="ARBA" id="ARBA00022989"/>
    </source>
</evidence>
<reference evidence="22" key="1">
    <citation type="submission" date="2003-09" db="EMBL/GenBank/DDBJ databases">
        <authorList>
            <person name="Nisbet E.R."/>
        </authorList>
    </citation>
    <scope>NUCLEOTIDE SEQUENCE</scope>
</reference>
<comment type="catalytic activity">
    <reaction evidence="20">
        <text>reduced [plastocyanin] + hnu + oxidized [2Fe-2S]-[ferredoxin] = oxidized [plastocyanin] + reduced [2Fe-2S]-[ferredoxin]</text>
        <dbReference type="Rhea" id="RHEA:30407"/>
        <dbReference type="Rhea" id="RHEA-COMP:10000"/>
        <dbReference type="Rhea" id="RHEA-COMP:10001"/>
        <dbReference type="Rhea" id="RHEA-COMP:10039"/>
        <dbReference type="Rhea" id="RHEA-COMP:10040"/>
        <dbReference type="ChEBI" id="CHEBI:29036"/>
        <dbReference type="ChEBI" id="CHEBI:30212"/>
        <dbReference type="ChEBI" id="CHEBI:33737"/>
        <dbReference type="ChEBI" id="CHEBI:33738"/>
        <dbReference type="ChEBI" id="CHEBI:49552"/>
        <dbReference type="EC" id="1.97.1.12"/>
    </reaction>
</comment>
<comment type="similarity">
    <text evidence="2">Belongs to the PsaA/PsaB family.</text>
</comment>
<evidence type="ECO:0000256" key="18">
    <source>
        <dbReference type="ARBA" id="ARBA00023136"/>
    </source>
</evidence>
<evidence type="ECO:0000256" key="9">
    <source>
        <dbReference type="ARBA" id="ARBA00022723"/>
    </source>
</evidence>
<dbReference type="PANTHER" id="PTHR30128">
    <property type="entry name" value="OUTER MEMBRANE PROTEIN, OMPA-RELATED"/>
    <property type="match status" value="1"/>
</dbReference>
<comment type="subunit">
    <text evidence="19">The PsaA/B heterodimer binds the P700 chlorophyll special pair and subsequent electron acceptors. PSI consists of a core antenna complex that captures photons, and an electron transfer chain that converts photonic excitation into a charge separation. The eukaryotic PSI reaction center is composed of at least 11 subunits.</text>
</comment>
<keyword evidence="22" id="KW-0150">Chloroplast</keyword>
<dbReference type="SUPFAM" id="SSF81558">
    <property type="entry name" value="Photosystem I subunits PsaA/PsaB"/>
    <property type="match status" value="1"/>
</dbReference>
<feature type="transmembrane region" description="Helical" evidence="21">
    <location>
        <begin position="246"/>
        <end position="266"/>
    </location>
</feature>
<evidence type="ECO:0000256" key="6">
    <source>
        <dbReference type="ARBA" id="ARBA00022494"/>
    </source>
</evidence>
<keyword evidence="8 21" id="KW-0812">Transmembrane</keyword>
<keyword evidence="4" id="KW-0813">Transport</keyword>
<evidence type="ECO:0000256" key="19">
    <source>
        <dbReference type="ARBA" id="ARBA00026002"/>
    </source>
</evidence>
<evidence type="ECO:0000256" key="2">
    <source>
        <dbReference type="ARBA" id="ARBA00010598"/>
    </source>
</evidence>
<dbReference type="InterPro" id="IPR036408">
    <property type="entry name" value="PSI_PsaA/B_sf"/>
</dbReference>
<dbReference type="InterPro" id="IPR020586">
    <property type="entry name" value="PSI_PsaA/B_CS"/>
</dbReference>
<dbReference type="PANTHER" id="PTHR30128:SF19">
    <property type="entry name" value="PHOTOSYSTEM I P700 CHLOROPHYLL A APOPROTEIN A1-RELATED"/>
    <property type="match status" value="1"/>
</dbReference>
<organism evidence="22">
    <name type="scientific">Amphidinium operculatum</name>
    <name type="common">Dinoflagellate</name>
    <dbReference type="NCBI Taxonomy" id="107036"/>
    <lineage>
        <taxon>Eukaryota</taxon>
        <taxon>Sar</taxon>
        <taxon>Alveolata</taxon>
        <taxon>Dinophyceae</taxon>
        <taxon>Amphidiniales</taxon>
        <taxon>Amphidiniaceae</taxon>
        <taxon>Amphidinium</taxon>
    </lineage>
</organism>
<keyword evidence="9" id="KW-0479">Metal-binding</keyword>
<dbReference type="GO" id="GO:0016168">
    <property type="term" value="F:chlorophyll binding"/>
    <property type="evidence" value="ECO:0007669"/>
    <property type="project" value="UniProtKB-KW"/>
</dbReference>
<evidence type="ECO:0000256" key="8">
    <source>
        <dbReference type="ARBA" id="ARBA00022692"/>
    </source>
</evidence>
<dbReference type="Gene3D" id="1.20.1130.10">
    <property type="entry name" value="Photosystem I PsaA/PsaB"/>
    <property type="match status" value="3"/>
</dbReference>
<evidence type="ECO:0000256" key="1">
    <source>
        <dbReference type="ARBA" id="ARBA00004454"/>
    </source>
</evidence>
<feature type="transmembrane region" description="Helical" evidence="21">
    <location>
        <begin position="439"/>
        <end position="457"/>
    </location>
</feature>
<reference evidence="22" key="2">
    <citation type="journal article" date="2004" name="Gene">
        <title>Novel plastid gene minicircles in the dinoflagellate Amphidinium operculatum.</title>
        <authorList>
            <person name="Nisbet R.E."/>
            <person name="Koumandou L.V."/>
            <person name="Barbrook A.C."/>
            <person name="Howe C.J."/>
        </authorList>
    </citation>
    <scope>NUCLEOTIDE SEQUENCE</scope>
</reference>
<evidence type="ECO:0000256" key="5">
    <source>
        <dbReference type="ARBA" id="ARBA00022485"/>
    </source>
</evidence>
<evidence type="ECO:0000256" key="3">
    <source>
        <dbReference type="ARBA" id="ARBA00013197"/>
    </source>
</evidence>
<keyword evidence="13 21" id="KW-1133">Transmembrane helix</keyword>
<name>Q70G41_AMPOP</name>
<dbReference type="PROSITE" id="PS00419">
    <property type="entry name" value="PHOTOSYSTEM_I_PSAAB"/>
    <property type="match status" value="1"/>
</dbReference>
<protein>
    <recommendedName>
        <fullName evidence="3">photosystem I</fullName>
        <ecNumber evidence="3">1.97.1.12</ecNumber>
    </recommendedName>
</protein>
<evidence type="ECO:0000256" key="17">
    <source>
        <dbReference type="ARBA" id="ARBA00023014"/>
    </source>
</evidence>
<keyword evidence="6" id="KW-0148">Chlorophyll</keyword>
<keyword evidence="22" id="KW-0934">Plastid</keyword>
<evidence type="ECO:0000256" key="15">
    <source>
        <dbReference type="ARBA" id="ARBA00023002"/>
    </source>
</evidence>
<dbReference type="GO" id="GO:0009535">
    <property type="term" value="C:chloroplast thylakoid membrane"/>
    <property type="evidence" value="ECO:0007669"/>
    <property type="project" value="UniProtKB-SubCell"/>
</dbReference>
<dbReference type="GO" id="GO:0015979">
    <property type="term" value="P:photosynthesis"/>
    <property type="evidence" value="ECO:0007669"/>
    <property type="project" value="UniProtKB-KW"/>
</dbReference>
<evidence type="ECO:0000256" key="20">
    <source>
        <dbReference type="ARBA" id="ARBA00048912"/>
    </source>
</evidence>
<keyword evidence="11" id="KW-0460">Magnesium</keyword>
<feature type="transmembrane region" description="Helical" evidence="21">
    <location>
        <begin position="498"/>
        <end position="517"/>
    </location>
</feature>
<dbReference type="Pfam" id="PF00223">
    <property type="entry name" value="PsaA_PsaB"/>
    <property type="match status" value="3"/>
</dbReference>
<evidence type="ECO:0000256" key="7">
    <source>
        <dbReference type="ARBA" id="ARBA00022531"/>
    </source>
</evidence>
<feature type="transmembrane region" description="Helical" evidence="21">
    <location>
        <begin position="359"/>
        <end position="379"/>
    </location>
</feature>
<comment type="subcellular location">
    <subcellularLocation>
        <location evidence="1">Plastid</location>
        <location evidence="1">Chloroplast thylakoid membrane</location>
        <topology evidence="1">Multi-pass membrane protein</topology>
    </subcellularLocation>
</comment>
<dbReference type="EC" id="1.97.1.12" evidence="3"/>
<evidence type="ECO:0000256" key="16">
    <source>
        <dbReference type="ARBA" id="ARBA00023004"/>
    </source>
</evidence>
<keyword evidence="16" id="KW-0408">Iron</keyword>
<proteinExistence type="inferred from homology"/>
<keyword evidence="10" id="KW-0603">Photosystem I</keyword>
<keyword evidence="15" id="KW-0560">Oxidoreductase</keyword>
<feature type="transmembrane region" description="Helical" evidence="21">
    <location>
        <begin position="150"/>
        <end position="176"/>
    </location>
</feature>
<feature type="transmembrane region" description="Helical" evidence="21">
    <location>
        <begin position="567"/>
        <end position="587"/>
    </location>
</feature>
<evidence type="ECO:0000256" key="4">
    <source>
        <dbReference type="ARBA" id="ARBA00022448"/>
    </source>
</evidence>
<evidence type="ECO:0000256" key="21">
    <source>
        <dbReference type="SAM" id="Phobius"/>
    </source>
</evidence>
<keyword evidence="17" id="KW-0411">Iron-sulfur</keyword>
<accession>Q70G41</accession>
<gene>
    <name evidence="22" type="primary">psaB</name>
</gene>
<evidence type="ECO:0000256" key="11">
    <source>
        <dbReference type="ARBA" id="ARBA00022842"/>
    </source>
</evidence>
<dbReference type="PROSITE" id="PS51257">
    <property type="entry name" value="PROKAR_LIPOPROTEIN"/>
    <property type="match status" value="1"/>
</dbReference>
<feature type="transmembrane region" description="Helical" evidence="21">
    <location>
        <begin position="319"/>
        <end position="339"/>
    </location>
</feature>
<dbReference type="InterPro" id="IPR001280">
    <property type="entry name" value="PSI_PsaA/B"/>
</dbReference>
<feature type="transmembrane region" description="Helical" evidence="21">
    <location>
        <begin position="634"/>
        <end position="653"/>
    </location>
</feature>
<dbReference type="GO" id="GO:0016491">
    <property type="term" value="F:oxidoreductase activity"/>
    <property type="evidence" value="ECO:0007669"/>
    <property type="project" value="UniProtKB-KW"/>
</dbReference>
<keyword evidence="7" id="KW-0602">Photosynthesis</keyword>
<dbReference type="AlphaFoldDB" id="Q70G41"/>
<feature type="transmembrane region" description="Helical" evidence="21">
    <location>
        <begin position="183"/>
        <end position="203"/>
    </location>
</feature>
<dbReference type="SMR" id="Q70G41"/>
<geneLocation type="chloroplast" evidence="22"/>
<dbReference type="GO" id="GO:0046872">
    <property type="term" value="F:metal ion binding"/>
    <property type="evidence" value="ECO:0007669"/>
    <property type="project" value="UniProtKB-KW"/>
</dbReference>
<dbReference type="GO" id="GO:0051539">
    <property type="term" value="F:4 iron, 4 sulfur cluster binding"/>
    <property type="evidence" value="ECO:0007669"/>
    <property type="project" value="UniProtKB-KW"/>
</dbReference>
<evidence type="ECO:0000256" key="12">
    <source>
        <dbReference type="ARBA" id="ARBA00022982"/>
    </source>
</evidence>
<evidence type="ECO:0000256" key="10">
    <source>
        <dbReference type="ARBA" id="ARBA00022836"/>
    </source>
</evidence>
<evidence type="ECO:0000313" key="22">
    <source>
        <dbReference type="EMBL" id="CAE46803.1"/>
    </source>
</evidence>
<keyword evidence="18 21" id="KW-0472">Membrane</keyword>
<sequence>MRQNGFIKACSLGPSSLGCFSQFYWFTSIRVSIRLGSYGRCATQRYFQVLGNIHDIELNESLNSPQAIQALSFGQLSVILLWLAAYTFHIGWSGNFEAFIDNPLGVQPINHFVLDPHYSQYKVDTTIAALTNHPIYHWLMTVGFTSNAQIYRFTLGLEITAAVMLVLSLAPSVGLLSMGGLEVVSWISICWAGHLVNFAPGAANLTNVVMEGPGSLGNLMNVLTFNGGIQLDTQALAVSDVAHHHVAIGIVGLWISALLRVSKYAWNFNTQSSYHLDLSLSLTVGGILTSLLAQQAYVYPALSYLPYDYLTTTSLYVHHQYIGAFLATGGFVHGGIFLVRDYTLSNDLVGKLLATKATVISTLSWITLFLGFHATGLYMHNDAMAAFGVPQKQIIIEPVFAEFIQQVFFLGTPVYGLGSAAVSSTPTLSFLPIISGGDFLVHHAIALGLHTTVLVLIKGALDSQGSYLFPDKQSFGYGFACDGPGRGGTCDISTWDSFYLAFFWVNNTVSWFTYYFHWKVLSLWQSSTAVLDENSLYLTGWFRDYLWQNCAALLSGYDSLGSNDLAVWAWAFLLAHLAWATGFMFLISWRGYWQELIDTVIYMHLKAPFFNEIWSADVVTPVALSIVQARFIGLAHYVAGFILTYLAFVVGATS</sequence>
<keyword evidence="12" id="KW-0249">Electron transport</keyword>